<dbReference type="SUPFAM" id="SSF88688">
    <property type="entry name" value="Families 57/38 glycoside transferase middle domain"/>
    <property type="match status" value="1"/>
</dbReference>
<comment type="cofactor">
    <cofactor evidence="6">
        <name>Zn(2+)</name>
        <dbReference type="ChEBI" id="CHEBI:29105"/>
    </cofactor>
    <text evidence="6">Binds 1 zinc ion per subunit.</text>
</comment>
<keyword evidence="4 6" id="KW-0862">Zinc</keyword>
<dbReference type="InterPro" id="IPR028995">
    <property type="entry name" value="Glyco_hydro_57/38_cen_sf"/>
</dbReference>
<dbReference type="GO" id="GO:0004559">
    <property type="term" value="F:alpha-mannosidase activity"/>
    <property type="evidence" value="ECO:0007669"/>
    <property type="project" value="InterPro"/>
</dbReference>
<evidence type="ECO:0000256" key="8">
    <source>
        <dbReference type="SAM" id="Phobius"/>
    </source>
</evidence>
<keyword evidence="10" id="KW-1185">Reference proteome</keyword>
<dbReference type="InterPro" id="IPR027291">
    <property type="entry name" value="Glyco_hydro_38_N_sf"/>
</dbReference>
<dbReference type="Gene3D" id="2.70.98.30">
    <property type="entry name" value="Golgi alpha-mannosidase II, domain 4"/>
    <property type="match status" value="1"/>
</dbReference>
<dbReference type="SMART" id="SM00872">
    <property type="entry name" value="Alpha-mann_mid"/>
    <property type="match status" value="1"/>
</dbReference>
<evidence type="ECO:0000256" key="1">
    <source>
        <dbReference type="ARBA" id="ARBA00009792"/>
    </source>
</evidence>
<protein>
    <recommendedName>
        <fullName evidence="6">Alpha-mannosidase</fullName>
        <ecNumber evidence="6">3.2.1.-</ecNumber>
    </recommendedName>
</protein>
<dbReference type="EC" id="3.2.1.-" evidence="6"/>
<dbReference type="InterPro" id="IPR015341">
    <property type="entry name" value="Glyco_hydro_38_cen"/>
</dbReference>
<dbReference type="SUPFAM" id="SSF74650">
    <property type="entry name" value="Galactose mutarotase-like"/>
    <property type="match status" value="1"/>
</dbReference>
<keyword evidence="5 6" id="KW-0326">Glycosidase</keyword>
<dbReference type="InterPro" id="IPR011682">
    <property type="entry name" value="Glyco_hydro_38_C"/>
</dbReference>
<evidence type="ECO:0000256" key="3">
    <source>
        <dbReference type="ARBA" id="ARBA00022801"/>
    </source>
</evidence>
<accession>A0AAF3EYW1</accession>
<evidence type="ECO:0000256" key="2">
    <source>
        <dbReference type="ARBA" id="ARBA00022723"/>
    </source>
</evidence>
<dbReference type="WBParaSite" id="MBELARI_LOCUS19345">
    <property type="protein sequence ID" value="MBELARI_LOCUS19345"/>
    <property type="gene ID" value="MBELARI_LOCUS19345"/>
</dbReference>
<organism evidence="10 11">
    <name type="scientific">Mesorhabditis belari</name>
    <dbReference type="NCBI Taxonomy" id="2138241"/>
    <lineage>
        <taxon>Eukaryota</taxon>
        <taxon>Metazoa</taxon>
        <taxon>Ecdysozoa</taxon>
        <taxon>Nematoda</taxon>
        <taxon>Chromadorea</taxon>
        <taxon>Rhabditida</taxon>
        <taxon>Rhabditina</taxon>
        <taxon>Rhabditomorpha</taxon>
        <taxon>Rhabditoidea</taxon>
        <taxon>Rhabditidae</taxon>
        <taxon>Mesorhabditinae</taxon>
        <taxon>Mesorhabditis</taxon>
    </lineage>
</organism>
<evidence type="ECO:0000313" key="10">
    <source>
        <dbReference type="Proteomes" id="UP000887575"/>
    </source>
</evidence>
<dbReference type="InterPro" id="IPR013780">
    <property type="entry name" value="Glyco_hydro_b"/>
</dbReference>
<evidence type="ECO:0000313" key="11">
    <source>
        <dbReference type="WBParaSite" id="MBELARI_LOCUS19345"/>
    </source>
</evidence>
<evidence type="ECO:0000256" key="6">
    <source>
        <dbReference type="RuleBase" id="RU361199"/>
    </source>
</evidence>
<dbReference type="InterPro" id="IPR000602">
    <property type="entry name" value="Glyco_hydro_38_N"/>
</dbReference>
<sequence>MERLLYHHDFLYRTKRSRQENGKINTAVSLKMVIRRRKSLLVVIVFLSLCLLLMLHQKSQRNIAEVFRIETHNHHGHGHNGDVKHEPQDEHRDHKDVDHDVGEKKHNEVHEPAAPVVDLEISDEHGGPPYLLGKLETIDSPVEAKHAIYQSYEEEMKAADYHSNDIFNTMQKSGQATGNRAVPPQTKEKLEVFLLPFTHVDPGWLRTFDSYSEETDKILNNVYEFMSQEKHKTMRFLWAEFVFFERWWAKQNDTVKTGVKKLVSDGHLELASGSWVMTDEANAYFPVSVDNIVEGHQYLNTEFGKVPSTVWSNDPFGYSHSVPYLFVKAGVKRTVINRIHHPMKRWLQGQKAIPFHWRQYFDKNGNDEMFTQILPYTHYDIPNSCGPDSGVCCQFDFRRMTQWGCGGTNPVPITSENVRSKASTFVDELKRMSNMYESNVLLVMHGDDFRFELMSEWHQQFDNLQPLFDEINKGDDVKIRFGTFNDYFTAQEKWYKDKKKTPAKIAGDFFPYQCAMGTYWTGYFTTRPFYKRQGRLLHSTIHAVDSFLVLKWSSISPVERKEYVNTMTKARRVLLLFQHHDAITGTSKKSVMKDYSIQLFNALTSVNELLKKLQDDFQVIQKPTEYNQTLSTAVLKVYTGKPLTISVFNQLPYQRAEVLTLRVSEPDVAIMQNGKVMRSQVEPYIQSGHPDNESYTIAFEVMLLPMSRSLFTLLAKNDITRKGQNKNITPTEASLSISPLVYDVVWKALPSLFSVTASKLSFIDGIMLESDRLKTEHNVDGSIKKVYSPTATNEPISFNQTFVRYENAHGGAYILSSGSKPGATHSIPNAKVILVKGPIRQVLYVLGEQDVIQQSYTINNLLGSAGERIHWKILLDITKRKNFELGVRFDSALNVNTTWHYTDSVGLQLIKRAPYHGHEVGSDYYPMPTAVVMDDRALRLTIASNVEHGAMFPKNGSVEIMLDRMLNQDDGKGLGSADDGIPDDLLPVEMEFTLLFEQVTEKKRSEHLSYNSLGGHLSLLTMLYPPLLMAAAGEQKDTMTGIPQLVLPCEYQLISMRRLSLPSEAILIVIHRSGIDVGSASMVHCITNGLKGSIREFLEGMGATKVVRTNLSGVKVIGKDKEDTIDKVDLDVAVMDFLVLKKL</sequence>
<evidence type="ECO:0000256" key="7">
    <source>
        <dbReference type="SAM" id="MobiDB-lite"/>
    </source>
</evidence>
<keyword evidence="8" id="KW-1133">Transmembrane helix</keyword>
<feature type="domain" description="Glycoside hydrolase family 38 central" evidence="9">
    <location>
        <begin position="518"/>
        <end position="599"/>
    </location>
</feature>
<dbReference type="Proteomes" id="UP000887575">
    <property type="component" value="Unassembled WGS sequence"/>
</dbReference>
<keyword evidence="3 6" id="KW-0378">Hydrolase</keyword>
<dbReference type="Pfam" id="PF07748">
    <property type="entry name" value="Glyco_hydro_38C"/>
    <property type="match status" value="1"/>
</dbReference>
<keyword evidence="8" id="KW-0812">Transmembrane</keyword>
<dbReference type="InterPro" id="IPR050843">
    <property type="entry name" value="Glycosyl_Hydrlase_38"/>
</dbReference>
<dbReference type="Gene3D" id="1.20.1270.50">
    <property type="entry name" value="Glycoside hydrolase family 38, central domain"/>
    <property type="match status" value="1"/>
</dbReference>
<dbReference type="Pfam" id="PF09261">
    <property type="entry name" value="Alpha-mann_mid"/>
    <property type="match status" value="1"/>
</dbReference>
<name>A0AAF3EYW1_9BILA</name>
<proteinExistence type="inferred from homology"/>
<dbReference type="GO" id="GO:0006491">
    <property type="term" value="P:N-glycan processing"/>
    <property type="evidence" value="ECO:0007669"/>
    <property type="project" value="TreeGrafter"/>
</dbReference>
<dbReference type="FunFam" id="3.20.110.10:FF:000010">
    <property type="entry name" value="Alpha-mannosidase"/>
    <property type="match status" value="1"/>
</dbReference>
<comment type="similarity">
    <text evidence="1 6">Belongs to the glycosyl hydrolase 38 family.</text>
</comment>
<evidence type="ECO:0000256" key="4">
    <source>
        <dbReference type="ARBA" id="ARBA00022833"/>
    </source>
</evidence>
<keyword evidence="8" id="KW-0472">Membrane</keyword>
<dbReference type="InterPro" id="IPR011330">
    <property type="entry name" value="Glyco_hydro/deAcase_b/a-brl"/>
</dbReference>
<feature type="transmembrane region" description="Helical" evidence="8">
    <location>
        <begin position="39"/>
        <end position="56"/>
    </location>
</feature>
<dbReference type="GO" id="GO:0046872">
    <property type="term" value="F:metal ion binding"/>
    <property type="evidence" value="ECO:0007669"/>
    <property type="project" value="UniProtKB-KW"/>
</dbReference>
<dbReference type="GO" id="GO:0006013">
    <property type="term" value="P:mannose metabolic process"/>
    <property type="evidence" value="ECO:0007669"/>
    <property type="project" value="InterPro"/>
</dbReference>
<reference evidence="11" key="1">
    <citation type="submission" date="2024-02" db="UniProtKB">
        <authorList>
            <consortium name="WormBaseParasite"/>
        </authorList>
    </citation>
    <scope>IDENTIFICATION</scope>
</reference>
<keyword evidence="2 6" id="KW-0479">Metal-binding</keyword>
<dbReference type="InterPro" id="IPR011013">
    <property type="entry name" value="Gal_mutarotase_sf_dom"/>
</dbReference>
<dbReference type="Gene3D" id="3.20.110.10">
    <property type="entry name" value="Glycoside hydrolase 38, N terminal domain"/>
    <property type="match status" value="1"/>
</dbReference>
<evidence type="ECO:0000256" key="5">
    <source>
        <dbReference type="ARBA" id="ARBA00023295"/>
    </source>
</evidence>
<dbReference type="GO" id="GO:0030246">
    <property type="term" value="F:carbohydrate binding"/>
    <property type="evidence" value="ECO:0007669"/>
    <property type="project" value="InterPro"/>
</dbReference>
<dbReference type="Gene3D" id="2.60.40.1180">
    <property type="entry name" value="Golgi alpha-mannosidase II"/>
    <property type="match status" value="1"/>
</dbReference>
<dbReference type="PANTHER" id="PTHR11607:SF71">
    <property type="entry name" value="ALPHA-MANNOSIDASE"/>
    <property type="match status" value="1"/>
</dbReference>
<dbReference type="InterPro" id="IPR037094">
    <property type="entry name" value="Glyco_hydro_38_cen_sf"/>
</dbReference>
<feature type="region of interest" description="Disordered" evidence="7">
    <location>
        <begin position="73"/>
        <end position="99"/>
    </location>
</feature>
<dbReference type="SUPFAM" id="SSF88713">
    <property type="entry name" value="Glycoside hydrolase/deacetylase"/>
    <property type="match status" value="1"/>
</dbReference>
<dbReference type="GO" id="GO:0000139">
    <property type="term" value="C:Golgi membrane"/>
    <property type="evidence" value="ECO:0007669"/>
    <property type="project" value="TreeGrafter"/>
</dbReference>
<evidence type="ECO:0000259" key="9">
    <source>
        <dbReference type="SMART" id="SM00872"/>
    </source>
</evidence>
<dbReference type="AlphaFoldDB" id="A0AAF3EYW1"/>
<dbReference type="PANTHER" id="PTHR11607">
    <property type="entry name" value="ALPHA-MANNOSIDASE"/>
    <property type="match status" value="1"/>
</dbReference>
<dbReference type="Pfam" id="PF01074">
    <property type="entry name" value="Glyco_hydro_38N"/>
    <property type="match status" value="1"/>
</dbReference>